<accession>A0AAD4MCX4</accession>
<reference evidence="2" key="1">
    <citation type="journal article" date="2022" name="New Phytol.">
        <title>Evolutionary transition to the ectomycorrhizal habit in the genomes of a hyperdiverse lineage of mushroom-forming fungi.</title>
        <authorList>
            <person name="Looney B."/>
            <person name="Miyauchi S."/>
            <person name="Morin E."/>
            <person name="Drula E."/>
            <person name="Courty P.E."/>
            <person name="Kohler A."/>
            <person name="Kuo A."/>
            <person name="LaButti K."/>
            <person name="Pangilinan J."/>
            <person name="Lipzen A."/>
            <person name="Riley R."/>
            <person name="Andreopoulos W."/>
            <person name="He G."/>
            <person name="Johnson J."/>
            <person name="Nolan M."/>
            <person name="Tritt A."/>
            <person name="Barry K.W."/>
            <person name="Grigoriev I.V."/>
            <person name="Nagy L.G."/>
            <person name="Hibbett D."/>
            <person name="Henrissat B."/>
            <person name="Matheny P.B."/>
            <person name="Labbe J."/>
            <person name="Martin F.M."/>
        </authorList>
    </citation>
    <scope>NUCLEOTIDE SEQUENCE</scope>
    <source>
        <strain evidence="2">BPL690</strain>
    </source>
</reference>
<dbReference type="AlphaFoldDB" id="A0AAD4MCX4"/>
<dbReference type="Proteomes" id="UP001203297">
    <property type="component" value="Unassembled WGS sequence"/>
</dbReference>
<organism evidence="2 3">
    <name type="scientific">Multifurca ochricompacta</name>
    <dbReference type="NCBI Taxonomy" id="376703"/>
    <lineage>
        <taxon>Eukaryota</taxon>
        <taxon>Fungi</taxon>
        <taxon>Dikarya</taxon>
        <taxon>Basidiomycota</taxon>
        <taxon>Agaricomycotina</taxon>
        <taxon>Agaricomycetes</taxon>
        <taxon>Russulales</taxon>
        <taxon>Russulaceae</taxon>
        <taxon>Multifurca</taxon>
    </lineage>
</organism>
<dbReference type="PANTHER" id="PTHR46112">
    <property type="entry name" value="AMINOPEPTIDASE"/>
    <property type="match status" value="1"/>
</dbReference>
<dbReference type="InterPro" id="IPR029149">
    <property type="entry name" value="Creatin/AminoP/Spt16_N"/>
</dbReference>
<evidence type="ECO:0000259" key="1">
    <source>
        <dbReference type="Pfam" id="PF00557"/>
    </source>
</evidence>
<dbReference type="InterPro" id="IPR050659">
    <property type="entry name" value="Peptidase_M24B"/>
</dbReference>
<name>A0AAD4MCX4_9AGAM</name>
<dbReference type="EMBL" id="WTXG01000003">
    <property type="protein sequence ID" value="KAI0306784.1"/>
    <property type="molecule type" value="Genomic_DNA"/>
</dbReference>
<dbReference type="InterPro" id="IPR036005">
    <property type="entry name" value="Creatinase/aminopeptidase-like"/>
</dbReference>
<protein>
    <submittedName>
        <fullName evidence="2">Peptidase M24</fullName>
    </submittedName>
</protein>
<comment type="caution">
    <text evidence="2">The sequence shown here is derived from an EMBL/GenBank/DDBJ whole genome shotgun (WGS) entry which is preliminary data.</text>
</comment>
<keyword evidence="3" id="KW-1185">Reference proteome</keyword>
<feature type="domain" description="Peptidase M24" evidence="1">
    <location>
        <begin position="221"/>
        <end position="423"/>
    </location>
</feature>
<dbReference type="SUPFAM" id="SSF55920">
    <property type="entry name" value="Creatinase/aminopeptidase"/>
    <property type="match status" value="1"/>
</dbReference>
<evidence type="ECO:0000313" key="2">
    <source>
        <dbReference type="EMBL" id="KAI0306784.1"/>
    </source>
</evidence>
<proteinExistence type="predicted"/>
<dbReference type="InterPro" id="IPR000994">
    <property type="entry name" value="Pept_M24"/>
</dbReference>
<dbReference type="Gene3D" id="3.40.350.10">
    <property type="entry name" value="Creatinase/prolidase N-terminal domain"/>
    <property type="match status" value="1"/>
</dbReference>
<sequence>MGFHHPVSLSLPLPLPHSPSTQRRRPSITPISISVRFDDRSDTSDFRHLLSHCAHIQPIAESSFLHRQQSLANALNALNASAYIAEPGASAAYFANISGSSWHLSERPLLLLVVPEARISVLTPAFEETRARLLPVPSLSAHGVFYPTWAEDADPYEIAVGALPLPRGDMDTDGSTIFVDGDVRHFIADGLAHAAPRTRVVSAPVEIRQIRERKSREELEILKCANEVTVLAIRAVRDKLHIGIRESEARRLLQRALASAGLRGGDGLVLFGENAALPHGSGTDRALGPSDLILIDSGGSLHGYESDVTRTFYLGESRPTRRHVKLWNLVREAQALAMDTAHAGTVTSAVDKAAREFLKRFGVAQYFTHRLGHGIGLEGHESPYLRGGSDDIIQTGHTFSNEPGVYIEGEVGVRIEDCFYIDEDGKPVYLTIGVGGPPIHPWLV</sequence>
<dbReference type="PANTHER" id="PTHR46112:SF2">
    <property type="entry name" value="XAA-PRO AMINOPEPTIDASE P-RELATED"/>
    <property type="match status" value="1"/>
</dbReference>
<evidence type="ECO:0000313" key="3">
    <source>
        <dbReference type="Proteomes" id="UP001203297"/>
    </source>
</evidence>
<dbReference type="Gene3D" id="3.90.230.10">
    <property type="entry name" value="Creatinase/methionine aminopeptidase superfamily"/>
    <property type="match status" value="1"/>
</dbReference>
<dbReference type="SUPFAM" id="SSF53092">
    <property type="entry name" value="Creatinase/prolidase N-terminal domain"/>
    <property type="match status" value="1"/>
</dbReference>
<gene>
    <name evidence="2" type="ORF">B0F90DRAFT_1808397</name>
</gene>
<dbReference type="Pfam" id="PF00557">
    <property type="entry name" value="Peptidase_M24"/>
    <property type="match status" value="1"/>
</dbReference>